<keyword evidence="4 5" id="KW-0472">Membrane</keyword>
<organism evidence="7 8">
    <name type="scientific">Cairina moschata</name>
    <name type="common">Muscovy duck</name>
    <dbReference type="NCBI Taxonomy" id="8855"/>
    <lineage>
        <taxon>Eukaryota</taxon>
        <taxon>Metazoa</taxon>
        <taxon>Chordata</taxon>
        <taxon>Craniata</taxon>
        <taxon>Vertebrata</taxon>
        <taxon>Euteleostomi</taxon>
        <taxon>Archelosauria</taxon>
        <taxon>Archosauria</taxon>
        <taxon>Dinosauria</taxon>
        <taxon>Saurischia</taxon>
        <taxon>Theropoda</taxon>
        <taxon>Coelurosauria</taxon>
        <taxon>Aves</taxon>
        <taxon>Neognathae</taxon>
        <taxon>Galloanserae</taxon>
        <taxon>Anseriformes</taxon>
        <taxon>Anatidae</taxon>
        <taxon>Anatinae</taxon>
        <taxon>Cairina</taxon>
    </lineage>
</organism>
<comment type="subcellular location">
    <subcellularLocation>
        <location evidence="1">Late endosome membrane</location>
        <topology evidence="1">Multi-pass membrane protein</topology>
    </subcellularLocation>
    <subcellularLocation>
        <location evidence="5">Membrane</location>
        <topology evidence="5">Multi-pass membrane protein</topology>
    </subcellularLocation>
</comment>
<dbReference type="GO" id="GO:0005375">
    <property type="term" value="F:copper ion transmembrane transporter activity"/>
    <property type="evidence" value="ECO:0007669"/>
    <property type="project" value="UniProtKB-UniRule"/>
</dbReference>
<keyword evidence="5" id="KW-0187">Copper transport</keyword>
<keyword evidence="5" id="KW-0813">Transport</keyword>
<dbReference type="PANTHER" id="PTHR12483">
    <property type="entry name" value="SOLUTE CARRIER FAMILY 31 COPPER TRANSPORTERS"/>
    <property type="match status" value="1"/>
</dbReference>
<feature type="compositionally biased region" description="Gly residues" evidence="6">
    <location>
        <begin position="76"/>
        <end position="87"/>
    </location>
</feature>
<evidence type="ECO:0000256" key="6">
    <source>
        <dbReference type="SAM" id="MobiDB-lite"/>
    </source>
</evidence>
<dbReference type="AlphaFoldDB" id="A0A8C3BM65"/>
<evidence type="ECO:0000256" key="2">
    <source>
        <dbReference type="ARBA" id="ARBA00022692"/>
    </source>
</evidence>
<feature type="region of interest" description="Disordered" evidence="6">
    <location>
        <begin position="66"/>
        <end position="87"/>
    </location>
</feature>
<evidence type="ECO:0000256" key="5">
    <source>
        <dbReference type="RuleBase" id="RU367022"/>
    </source>
</evidence>
<evidence type="ECO:0000256" key="3">
    <source>
        <dbReference type="ARBA" id="ARBA00022989"/>
    </source>
</evidence>
<evidence type="ECO:0000313" key="8">
    <source>
        <dbReference type="Proteomes" id="UP000694556"/>
    </source>
</evidence>
<keyword evidence="2 5" id="KW-0812">Transmembrane</keyword>
<dbReference type="PANTHER" id="PTHR12483:SF8">
    <property type="entry name" value="PROTEIN SLC31A2"/>
    <property type="match status" value="1"/>
</dbReference>
<feature type="transmembrane region" description="Helical" evidence="5">
    <location>
        <begin position="20"/>
        <end position="43"/>
    </location>
</feature>
<dbReference type="Ensembl" id="ENSCMMT00000009384.1">
    <property type="protein sequence ID" value="ENSCMMP00000008517.1"/>
    <property type="gene ID" value="ENSCMMG00000005413.1"/>
</dbReference>
<dbReference type="GO" id="GO:0031902">
    <property type="term" value="C:late endosome membrane"/>
    <property type="evidence" value="ECO:0007669"/>
    <property type="project" value="UniProtKB-SubCell"/>
</dbReference>
<proteinExistence type="inferred from homology"/>
<protein>
    <recommendedName>
        <fullName evidence="5">Copper transport protein</fullName>
    </recommendedName>
</protein>
<reference evidence="7" key="2">
    <citation type="submission" date="2025-08" db="UniProtKB">
        <authorList>
            <consortium name="Ensembl"/>
        </authorList>
    </citation>
    <scope>IDENTIFICATION</scope>
</reference>
<dbReference type="InterPro" id="IPR007274">
    <property type="entry name" value="Cop_transporter"/>
</dbReference>
<reference evidence="7" key="3">
    <citation type="submission" date="2025-09" db="UniProtKB">
        <authorList>
            <consortium name="Ensembl"/>
        </authorList>
    </citation>
    <scope>IDENTIFICATION</scope>
</reference>
<name>A0A8C3BM65_CAIMO</name>
<dbReference type="Proteomes" id="UP000694556">
    <property type="component" value="Chromosome 18"/>
</dbReference>
<dbReference type="Pfam" id="PF04145">
    <property type="entry name" value="Ctr"/>
    <property type="match status" value="1"/>
</dbReference>
<keyword evidence="3 5" id="KW-1133">Transmembrane helix</keyword>
<keyword evidence="5" id="KW-0406">Ion transport</keyword>
<evidence type="ECO:0000313" key="7">
    <source>
        <dbReference type="Ensembl" id="ENSCMMP00000008517.1"/>
    </source>
</evidence>
<evidence type="ECO:0000256" key="4">
    <source>
        <dbReference type="ARBA" id="ARBA00023136"/>
    </source>
</evidence>
<evidence type="ECO:0000256" key="1">
    <source>
        <dbReference type="ARBA" id="ARBA00004107"/>
    </source>
</evidence>
<reference evidence="7" key="1">
    <citation type="submission" date="2018-09" db="EMBL/GenBank/DDBJ databases">
        <title>Common duck and Muscovy duck high density SNP chip.</title>
        <authorList>
            <person name="Vignal A."/>
            <person name="Thebault N."/>
            <person name="Warren W.C."/>
        </authorList>
    </citation>
    <scope>NUCLEOTIDE SEQUENCE [LARGE SCALE GENOMIC DNA]</scope>
</reference>
<keyword evidence="8" id="KW-1185">Reference proteome</keyword>
<sequence>MPMTFFFSDTVVLLFDFWSVHTPTGLALSLLVVALLSVLYEVVKMGKARVLRRALLAVPPSLSREELLEPEEGDGGHGATQGRYGPGRVGPSLGCPSPVGYPGMCPRCFRLHPVPAAPGVLLGWGQALLSWCSPRQGCPGRFLPNKTLLSQNLGFSPYL</sequence>
<accession>A0A8C3BM65</accession>
<keyword evidence="5" id="KW-0186">Copper</keyword>
<comment type="similarity">
    <text evidence="5">Belongs to the copper transporter (Ctr) (TC 1.A.56) family. SLC31A subfamily.</text>
</comment>